<evidence type="ECO:0000313" key="1">
    <source>
        <dbReference type="EMBL" id="MFC6441499.1"/>
    </source>
</evidence>
<dbReference type="EMBL" id="JBHSUS010000001">
    <property type="protein sequence ID" value="MFC6441499.1"/>
    <property type="molecule type" value="Genomic_DNA"/>
</dbReference>
<proteinExistence type="predicted"/>
<dbReference type="RefSeq" id="WP_131257742.1">
    <property type="nucleotide sequence ID" value="NZ_JBHSUS010000001.1"/>
</dbReference>
<dbReference type="Proteomes" id="UP001596364">
    <property type="component" value="Unassembled WGS sequence"/>
</dbReference>
<gene>
    <name evidence="1" type="ORF">ACFP85_15205</name>
</gene>
<accession>A0ABW1XRW7</accession>
<keyword evidence="2" id="KW-1185">Reference proteome</keyword>
<reference evidence="2" key="1">
    <citation type="journal article" date="2019" name="Int. J. Syst. Evol. Microbiol.">
        <title>The Global Catalogue of Microorganisms (GCM) 10K type strain sequencing project: providing services to taxonomists for standard genome sequencing and annotation.</title>
        <authorList>
            <consortium name="The Broad Institute Genomics Platform"/>
            <consortium name="The Broad Institute Genome Sequencing Center for Infectious Disease"/>
            <person name="Wu L."/>
            <person name="Ma J."/>
        </authorList>
    </citation>
    <scope>NUCLEOTIDE SEQUENCE [LARGE SCALE GENOMIC DNA]</scope>
    <source>
        <strain evidence="2">CGMCC 1.16031</strain>
    </source>
</reference>
<evidence type="ECO:0000313" key="2">
    <source>
        <dbReference type="Proteomes" id="UP001596364"/>
    </source>
</evidence>
<sequence length="303" mass="35435">MYSIKRWSLNSPLEEKITQKEYVELKNAKETLSSGLAMEEKYEILISNYLDFEKECLNQMTDYMMRSDFIYERSFQTRLTLNTRFVNLLTSARLYVDQIRQHVGACAEDSEFAKTEIKTLMASMYDSIFEYRFMEAIRNFVQHRGLAIHKISYNGKWTSINEPDSELEYRILISAMKSKLSGDSAFKKGVYNDMPDEVNISEATRVYIAALNQIHSRARELTNQNLTIARSMISDVIDKYKPAKEEDNFGIEAIHFTNGTETLEVLERLPLMLEWDDMRLALYKKNKNISNLRKWVVTSSLNH</sequence>
<name>A0ABW1XRW7_9ALTE</name>
<protein>
    <submittedName>
        <fullName evidence="1">Uncharacterized protein</fullName>
    </submittedName>
</protein>
<organism evidence="1 2">
    <name type="scientific">Pseudobowmanella zhangzhouensis</name>
    <dbReference type="NCBI Taxonomy" id="1537679"/>
    <lineage>
        <taxon>Bacteria</taxon>
        <taxon>Pseudomonadati</taxon>
        <taxon>Pseudomonadota</taxon>
        <taxon>Gammaproteobacteria</taxon>
        <taxon>Alteromonadales</taxon>
        <taxon>Alteromonadaceae</taxon>
    </lineage>
</organism>
<comment type="caution">
    <text evidence="1">The sequence shown here is derived from an EMBL/GenBank/DDBJ whole genome shotgun (WGS) entry which is preliminary data.</text>
</comment>